<dbReference type="AlphaFoldDB" id="A0A8J2K364"/>
<evidence type="ECO:0000313" key="3">
    <source>
        <dbReference type="Proteomes" id="UP000708208"/>
    </source>
</evidence>
<keyword evidence="1" id="KW-0472">Membrane</keyword>
<keyword evidence="1" id="KW-1133">Transmembrane helix</keyword>
<feature type="transmembrane region" description="Helical" evidence="1">
    <location>
        <begin position="235"/>
        <end position="254"/>
    </location>
</feature>
<feature type="transmembrane region" description="Helical" evidence="1">
    <location>
        <begin position="12"/>
        <end position="34"/>
    </location>
</feature>
<reference evidence="2" key="1">
    <citation type="submission" date="2021-06" db="EMBL/GenBank/DDBJ databases">
        <authorList>
            <person name="Hodson N. C."/>
            <person name="Mongue J. A."/>
            <person name="Jaron S. K."/>
        </authorList>
    </citation>
    <scope>NUCLEOTIDE SEQUENCE</scope>
</reference>
<sequence>YVQMESDTDVFINFVFLTFACIVTNVYRVAVIIFRDYWLESWRLTCTKISKVSSYQSFSLLPSEKYTYVFNETIGKETKTSIRKIISIWLLMMIVSFFSTFFGKLPATISTKEIEDKPSTFGILATIVLWTTVTILHNAICIWYNFIQNLYASYFMVVALELKEINGKWNTYIKQDLETNLNDCLQVFSIMEELVLMFNQDYSVGMIIDIGYSFISSVVFSFFCCIFARDGKSEQCYGMITLLVVVASRIYFFANSGLRVNLNVDAVRKELLLIEDNFDSQTLFKVSDAIGFEGIFRPAFGSSRMLLQIG</sequence>
<dbReference type="EMBL" id="CAJVCH010223399">
    <property type="protein sequence ID" value="CAG7732015.1"/>
    <property type="molecule type" value="Genomic_DNA"/>
</dbReference>
<comment type="caution">
    <text evidence="2">The sequence shown here is derived from an EMBL/GenBank/DDBJ whole genome shotgun (WGS) entry which is preliminary data.</text>
</comment>
<gene>
    <name evidence="2" type="ORF">AFUS01_LOCUS20559</name>
</gene>
<name>A0A8J2K364_9HEXA</name>
<feature type="transmembrane region" description="Helical" evidence="1">
    <location>
        <begin position="85"/>
        <end position="103"/>
    </location>
</feature>
<keyword evidence="1" id="KW-0812">Transmembrane</keyword>
<evidence type="ECO:0000256" key="1">
    <source>
        <dbReference type="SAM" id="Phobius"/>
    </source>
</evidence>
<keyword evidence="3" id="KW-1185">Reference proteome</keyword>
<organism evidence="2 3">
    <name type="scientific">Allacma fusca</name>
    <dbReference type="NCBI Taxonomy" id="39272"/>
    <lineage>
        <taxon>Eukaryota</taxon>
        <taxon>Metazoa</taxon>
        <taxon>Ecdysozoa</taxon>
        <taxon>Arthropoda</taxon>
        <taxon>Hexapoda</taxon>
        <taxon>Collembola</taxon>
        <taxon>Symphypleona</taxon>
        <taxon>Sminthuridae</taxon>
        <taxon>Allacma</taxon>
    </lineage>
</organism>
<proteinExistence type="predicted"/>
<protein>
    <submittedName>
        <fullName evidence="2">Uncharacterized protein</fullName>
    </submittedName>
</protein>
<feature type="non-terminal residue" evidence="2">
    <location>
        <position position="1"/>
    </location>
</feature>
<dbReference type="Proteomes" id="UP000708208">
    <property type="component" value="Unassembled WGS sequence"/>
</dbReference>
<feature type="transmembrane region" description="Helical" evidence="1">
    <location>
        <begin position="206"/>
        <end position="229"/>
    </location>
</feature>
<accession>A0A8J2K364</accession>
<feature type="transmembrane region" description="Helical" evidence="1">
    <location>
        <begin position="123"/>
        <end position="146"/>
    </location>
</feature>
<evidence type="ECO:0000313" key="2">
    <source>
        <dbReference type="EMBL" id="CAG7732015.1"/>
    </source>
</evidence>